<dbReference type="GO" id="GO:0031514">
    <property type="term" value="C:motile cilium"/>
    <property type="evidence" value="ECO:0007669"/>
    <property type="project" value="UniProtKB-SubCell"/>
</dbReference>
<dbReference type="GO" id="GO:0051959">
    <property type="term" value="F:dynein light intermediate chain binding"/>
    <property type="evidence" value="ECO:0007669"/>
    <property type="project" value="InterPro"/>
</dbReference>
<accession>A0AAV6UC45</accession>
<dbReference type="Gene3D" id="1.20.58.1120">
    <property type="match status" value="1"/>
</dbReference>
<dbReference type="InterPro" id="IPR041658">
    <property type="entry name" value="AAA_lid_11"/>
</dbReference>
<evidence type="ECO:0000256" key="10">
    <source>
        <dbReference type="ARBA" id="ARBA00023017"/>
    </source>
</evidence>
<dbReference type="FunFam" id="1.10.8.1220:FF:000001">
    <property type="entry name" value="Dynein axonemal heavy chain 5"/>
    <property type="match status" value="1"/>
</dbReference>
<evidence type="ECO:0000256" key="20">
    <source>
        <dbReference type="SAM" id="Coils"/>
    </source>
</evidence>
<comment type="similarity">
    <text evidence="3">Belongs to the dynein heavy chain family.</text>
</comment>
<keyword evidence="14" id="KW-0206">Cytoskeleton</keyword>
<evidence type="ECO:0000256" key="19">
    <source>
        <dbReference type="ARBA" id="ARBA00082102"/>
    </source>
</evidence>
<dbReference type="Gene3D" id="6.10.140.1060">
    <property type="match status" value="1"/>
</dbReference>
<dbReference type="Gene3D" id="1.10.8.720">
    <property type="entry name" value="Region D6 of dynein motor"/>
    <property type="match status" value="1"/>
</dbReference>
<evidence type="ECO:0000256" key="1">
    <source>
        <dbReference type="ARBA" id="ARBA00004230"/>
    </source>
</evidence>
<dbReference type="PROSITE" id="PS50222">
    <property type="entry name" value="EF_HAND_2"/>
    <property type="match status" value="1"/>
</dbReference>
<dbReference type="Pfam" id="PF12774">
    <property type="entry name" value="AAA_6"/>
    <property type="match status" value="1"/>
</dbReference>
<dbReference type="GO" id="GO:0005524">
    <property type="term" value="F:ATP binding"/>
    <property type="evidence" value="ECO:0007669"/>
    <property type="project" value="UniProtKB-KW"/>
</dbReference>
<dbReference type="Pfam" id="PF17852">
    <property type="entry name" value="Dynein_AAA_lid"/>
    <property type="match status" value="1"/>
</dbReference>
<dbReference type="Gene3D" id="1.10.8.1220">
    <property type="match status" value="1"/>
</dbReference>
<keyword evidence="23" id="KW-1185">Reference proteome</keyword>
<dbReference type="Pfam" id="PF08393">
    <property type="entry name" value="DHC_N2"/>
    <property type="match status" value="1"/>
</dbReference>
<dbReference type="EMBL" id="JAFNEN010000536">
    <property type="protein sequence ID" value="KAG8181085.1"/>
    <property type="molecule type" value="Genomic_DNA"/>
</dbReference>
<dbReference type="InterPro" id="IPR024317">
    <property type="entry name" value="Dynein_heavy_chain_D4_dom"/>
</dbReference>
<evidence type="ECO:0000256" key="15">
    <source>
        <dbReference type="ARBA" id="ARBA00023273"/>
    </source>
</evidence>
<evidence type="ECO:0000313" key="22">
    <source>
        <dbReference type="EMBL" id="KAG8181085.1"/>
    </source>
</evidence>
<dbReference type="InterPro" id="IPR043160">
    <property type="entry name" value="Dynein_C_barrel"/>
</dbReference>
<dbReference type="SUPFAM" id="SSF52540">
    <property type="entry name" value="P-loop containing nucleoside triphosphate hydrolases"/>
    <property type="match status" value="4"/>
</dbReference>
<dbReference type="Gene3D" id="1.10.287.2620">
    <property type="match status" value="1"/>
</dbReference>
<dbReference type="InterPro" id="IPR002048">
    <property type="entry name" value="EF_hand_dom"/>
</dbReference>
<evidence type="ECO:0000256" key="2">
    <source>
        <dbReference type="ARBA" id="ARBA00004430"/>
    </source>
</evidence>
<dbReference type="Gene3D" id="1.20.920.30">
    <property type="match status" value="1"/>
</dbReference>
<keyword evidence="12" id="KW-0969">Cilium</keyword>
<dbReference type="FunFam" id="3.40.50.300:FF:000223">
    <property type="entry name" value="Dynein heavy chain 3, axonemal"/>
    <property type="match status" value="1"/>
</dbReference>
<keyword evidence="8" id="KW-0067">ATP-binding</keyword>
<dbReference type="Pfam" id="PF03028">
    <property type="entry name" value="Dynein_heavy"/>
    <property type="match status" value="1"/>
</dbReference>
<keyword evidence="11 20" id="KW-0175">Coiled coil</keyword>
<dbReference type="Gene3D" id="1.20.920.20">
    <property type="match status" value="1"/>
</dbReference>
<dbReference type="GO" id="GO:0005874">
    <property type="term" value="C:microtubule"/>
    <property type="evidence" value="ECO:0007669"/>
    <property type="project" value="UniProtKB-KW"/>
</dbReference>
<feature type="coiled-coil region" evidence="20">
    <location>
        <begin position="2762"/>
        <end position="2824"/>
    </location>
</feature>
<dbReference type="FunFam" id="3.20.180.20:FF:000003">
    <property type="entry name" value="Dynein heavy chain 12, axonemal"/>
    <property type="match status" value="1"/>
</dbReference>
<dbReference type="PROSITE" id="PS00018">
    <property type="entry name" value="EF_HAND_1"/>
    <property type="match status" value="1"/>
</dbReference>
<dbReference type="SMART" id="SM00382">
    <property type="entry name" value="AAA"/>
    <property type="match status" value="2"/>
</dbReference>
<dbReference type="InterPro" id="IPR041589">
    <property type="entry name" value="DNAH3_AAA_lid_1"/>
</dbReference>
<dbReference type="FunFam" id="3.10.490.20:FF:000001">
    <property type="entry name" value="dynein heavy chain 7, axonemal"/>
    <property type="match status" value="1"/>
</dbReference>
<dbReference type="Pfam" id="PF18198">
    <property type="entry name" value="AAA_lid_11"/>
    <property type="match status" value="1"/>
</dbReference>
<evidence type="ECO:0000256" key="11">
    <source>
        <dbReference type="ARBA" id="ARBA00023054"/>
    </source>
</evidence>
<dbReference type="FunFam" id="1.10.472.130:FF:000005">
    <property type="entry name" value="Dynein axonemal heavy chain 7"/>
    <property type="match status" value="1"/>
</dbReference>
<dbReference type="GO" id="GO:0045505">
    <property type="term" value="F:dynein intermediate chain binding"/>
    <property type="evidence" value="ECO:0007669"/>
    <property type="project" value="InterPro"/>
</dbReference>
<dbReference type="InterPro" id="IPR024743">
    <property type="entry name" value="Dynein_HC_stalk"/>
</dbReference>
<dbReference type="Gene3D" id="1.10.8.710">
    <property type="match status" value="1"/>
</dbReference>
<evidence type="ECO:0000256" key="4">
    <source>
        <dbReference type="ARBA" id="ARBA00022490"/>
    </source>
</evidence>
<dbReference type="FunFam" id="1.20.140.100:FF:000004">
    <property type="entry name" value="Dynein axonemal heavy chain 6"/>
    <property type="match status" value="1"/>
</dbReference>
<dbReference type="GO" id="GO:0003341">
    <property type="term" value="P:cilium movement"/>
    <property type="evidence" value="ECO:0007669"/>
    <property type="project" value="UniProtKB-ARBA"/>
</dbReference>
<evidence type="ECO:0000256" key="13">
    <source>
        <dbReference type="ARBA" id="ARBA00023175"/>
    </source>
</evidence>
<dbReference type="Gene3D" id="3.10.490.20">
    <property type="match status" value="1"/>
</dbReference>
<evidence type="ECO:0000259" key="21">
    <source>
        <dbReference type="PROSITE" id="PS50222"/>
    </source>
</evidence>
<sequence length="3968" mass="453154">MSGARKKIPIKKKRVKFPEGPLPLLDLSSDRPEWHKSILRINGSNILFKHSSASAYKRDRTKSPEKKKSKLKDVGYWSMLDRRQKFRSSLLKAFRPFEEHKPTSTGILKDLTPEERQWLKYEYYLRKLIPNESVAPLTKENIEKILNFVPEELKESMKSELETTIHHIEEEYIWVVKKSAVDSLMYSEVPKKSAYDPTSRYYQELAIFLKDSLQMKKQTKQLSQTFLLSNRCIARLLSVWLETGGRLNFVDVAVLKQSDPYEVPTYLQAVRMQILNAQDKLRKQWYPLVQRVISIGLKKHIIPELRKNNFFNCAAAIMTSQLKSLCFDSLEKYENYVCHFEEFFGSFKITLKFSNNEFELCPDIKDIKKAVLDPFDLMQMAVSYFPRVETCLTEEASETTKNSLKTSLPENIITDFKMKVSEFLQTEWEYPLKFVQELLKYKFLLTNEAHEALDDFLMNEHSLEEFQDKVNYFSTLKQEINLQREKSVKKGIFIIDCADFFENLFSSVSSLLSNLFTYLRRRLATITISLTEEYESITLQLKSLPSDTKELFDLKEFVQNFINNILPDLKVKLQTFTSWIYYLCGIFKFSSSEFKNHAKVFAMHMDLPKIITENAVSADRAVERFQNYLTERREVFTKDLNSYAKQIKNLSHLGDAEQVETYLNLASDIEKWLKEAESTIELFNDEERSFGWEVTDYPLRQKLLTDLKPYLQLYSSAVNFTKMKNGWLEGSIHDVDPEHVEEEVMTLWRALYKLEKTFNDQPKPKKLTEKVRETVEKFKNYIPLVQTLCNPGLRSRHWDQISEIIGFPLKPDKSTTLAKLIGLNLQEFIPQFEIISEAASKEYKLEKALDKMTDEWSEMKFSVIPFRESGTYILSSVDEIQLLLDDHIIKTQTMRGSPSVKPIEAKVKSWESKLMLLQEIIDEWLKVQVTWLYLEPIFSSPDIMAQMPEEGRRFNTVDKNWRETMKATLADRHVLAVVEIENLLDTLKASNDLLDLIQKGLNDYLEKKRLFFPRFFFLSNDELLEILSETKDPRKVQPHLKKCFEGIAKLQFLENLDITHMESSEGEVIKLTDVISVANARGQVEKWLLELEAYMLSSIRKVISDALESYPNVPREEWVLKWPGQAVLCCSQSYWTAEMHQSIKGGPKTLEAYLQQNNDQIKKVVDLVRGKLSVQNRTTLGALVVLDVHARDVLESLYKANISSDKDFAWLSQLRYYWIDGNMTTRMINSYLDYGYEYLGNSGRLVITPLTDRCYRTLYGALNLHLGGAPEGPAGTGKTETTKDLAKAVAKQCVVFNCSDGLDYIALGKFFKGLASCGAWSCFDEFNRIDLEVLSVVAQQILTIQRGINAGAKTMLFEGTDIKLNPTCSVFITMNPGYAGRSELPDNLKALFRPVAMMVPDYALISEIVLYSFGFVNARPLAVKIVATYRLCSEQLSSQSHYDYGMRAVKSVLTAAGNLKLKYPDESEDILVLRSITDVNLPKFLTHDLPLFSGITSDLFPGISLPSPDYQHLNTAIKKYCEEINLQCPDVFLEKIQQIYEMMIVRHGFMIVGMPFGGKTSAYRVLAGALADVHEQGLMDENKVQITVINPKSITMGQLYGQFDPVSHEWSDGILAVSYRSFAQSVTPDRKWLVFDGPVDAIWIENMNTVLDDNKKLCLMSGEIIQLAPTTNLIFEPMDLEAASPATVSRCGMIYMEPTSLGWEPLLVSWLNMLPECMTEEHKELLTELFEYFCVPLLSYITNNPTKELSPTTDANRVKSLMNILDCLFDNFSWVEGMSERQITIFIQCCFLFATIWSLCATTNEETRSELDYIFRQLLTGKLSDEVYSMCRMMEGKSHETDLPLTNLFPAEGQIFDYQYLKEGDGDVPGRWVEWKEEVSKAPAIPKDAQVNQIIVTTVDTVRYTNLMSLLVNHGKPLLFVGPTGTGKSVYVNDFLLNSIDSSIYKPLLINFSAQTGAGQTQNIIMGKLDKRRKGVYGPPLGQKMIIFVDDLNMPVLEEYGAQPPIELLRQWLDHCTWYDMKEVVPIKLVDTQLVAAMGPPGGGRNQITPRFLRHFNTITINEFQDDVMTTIFGKILSWHIETRGFGEGFKTCVTELVKSTLIVYKEAISNLLPTPAKSHYLFNLRDFSRVIQGLLLSFPKTMETPAGLKKLWIHEVFRVFYDRLVDEGDRTWLFECVKKICESELHENFNELLSVLDTDKDNIVTEDDMRSLMYCDFSDPKADTRLYTEVLDFSSLKTIIEGYLEEYNNMSKKPMGLVLFRFAVEHLCRISRILKQKRSHALLVGVGGSGRQSLTHLAAHISDYELFQVEISKSYTMTEWRDDLKLILRKSTATEQHGVFLFTDSQIKEEFFLEDINNLLNAGEVPNLFAPDEKQEICEKMRLIDKQKEKSQQTDGTPVALFNMFIQRVRDQMHIVIAMSPIGNAFRNRLRKFPSLVNCCTIDWFQAWPDDALEAVATKFLEEVELTEKEREGCIYMCKLFHISTESLSHLYFTKLQRHNYVTPTSFLELISTFKSLLEKKRKSVLKAKSRYEVGLQELQNAAFAVIKMQERLTSLQPTLVEAGEKVEQQMAVVQAESADVAEVEKVVKKDEEVANEQAAAAQAIKDDCDSDLAKAIPILEAALAALDTLTPADITLVKSMKSPPAGVKLVMEAICVLKGVKPDRVPDPTGTGKMIEDYWGPSKKVLGDMKFLDSLKNFDKDNIPPKAMKEIRKYYTTNPEFDPEKIKTASTAAEGLCRWVLAMDSYDSVIKVVAPKKEALAQAESDLQEAVSALKIKQESLKDIQNKLAALEQKLADAQKEKEDLEKQVQLCATQLERAQLLIGGLGGEKDRWNESAIELGILYNNLTGDILIASAVVAYLGAFTSAFRQDQTTSWVSSCKELGIPCSDEFSLQTTLGEPVLIRDWNLAGLPTDNFSVENGIILSNARRWPLLIDPQGQAGKWIKNMEKANKMKVIKLTDSDFVRTLENCVTFGNPVLLENVGEELDPVLEPLLLKQTFRQGGMVCIKLGDSTIEYSSDFRFYITTKLRNPHYLPETSVKVTLINFMITPAGLEDQLLGIVVAREKPELEEQKNSLLLQGAENKRQLKAIEDKILELLTSGTNILEDETAVKIISSSKELSNEIQEKQVFAEETEEQIDETRLGYRPIAVHSSILFFTIADLASIDPMYQYSLPWFINLYIAAIDNSDVSDNLAERLEILKSFFTESLYVNVCRSLFEKDKILFSMLLCINILKADGKIDEEEWRFLLTGGIGLENPHSKPFDWLPDKSWDEFCRLSELEAFQGLHESLKAEEAGFKNLFDSPMPHEEPIPGEWNHKLSSFQKLLIMRCIRFDKMIPAVQKFVTDNLGPQFIEPPPFDLGKAFMDSSCCSPLIFVLSPGADPTAALLKFADDQGFGGYRFTSLSLGQGQGPIAMKLIEDGKKLGSWVLLQNCHLAKSWMPTLEKVCEELSTENTHSDFRLWLTSYPAAYFPVMVLQNSVKMTNEPPKGLKANIVRSYLSDPLSESDFFEGCVQPVIFKKLLYSLTFFHALVQERRRFGPLGWNIPYEFNETDLRISAQQLSMFLNQYPDDIPFDAIKYLTGECNYGGRVTDDWDRRTLVTILSRFYCESTVIDDNYRFDSAGIYYAPPEGTYQSYIDYTNSLPLVAKPDVFGMHSNAEITKDQAETNLLFDSVLLTQARVSGSTGNSSEDVENVAIDILDRLPKNFDIALALQNYPTMYEQSMNTVLVQEMGRFNALLTIIRESLLSTRKALKGLVVMSAELEQVVQSILLGKIPEMWMTKSYPSLKPLGSYITDFLQRLAFLQEWYDNGPPNVYWISGFFFTQAFLTGSQQNYARKYTIPVDHLVFDYEILEDKPYKRAPEDGVYVQGLFLDGARWDHETWLLGESLPKVLYDNLPVVWLKPIKKSELDLKDRYVCPIYKTSERRGVLSTTGHSTNFVISMHLPTDKPQEHWICRGVALLCQLDT</sequence>
<comment type="subcellular location">
    <subcellularLocation>
        <location evidence="1">Cell projection</location>
        <location evidence="1">Cilium</location>
        <location evidence="1">Flagellum</location>
    </subcellularLocation>
    <subcellularLocation>
        <location evidence="2">Cytoplasm</location>
        <location evidence="2">Cytoskeleton</location>
        <location evidence="2">Cilium axoneme</location>
    </subcellularLocation>
</comment>
<evidence type="ECO:0000256" key="17">
    <source>
        <dbReference type="ARBA" id="ARBA00071816"/>
    </source>
</evidence>
<proteinExistence type="inferred from homology"/>
<evidence type="ECO:0000256" key="5">
    <source>
        <dbReference type="ARBA" id="ARBA00022701"/>
    </source>
</evidence>
<evidence type="ECO:0000256" key="7">
    <source>
        <dbReference type="ARBA" id="ARBA00022741"/>
    </source>
</evidence>
<dbReference type="FunFam" id="1.20.920.30:FF:000002">
    <property type="entry name" value="Dynein axonemal heavy chain 3"/>
    <property type="match status" value="1"/>
</dbReference>
<dbReference type="InterPro" id="IPR042228">
    <property type="entry name" value="Dynein_linker_3"/>
</dbReference>
<protein>
    <recommendedName>
        <fullName evidence="17">Dynein axonemal heavy chain 7</fullName>
    </recommendedName>
    <alternativeName>
        <fullName evidence="19">Axonemal beta dynein heavy chain 7</fullName>
    </alternativeName>
    <alternativeName>
        <fullName evidence="18">Ciliary dynein heavy chain 7</fullName>
    </alternativeName>
</protein>
<dbReference type="FunFam" id="1.20.920.20:FF:000006">
    <property type="entry name" value="Dynein, axonemal, heavy chain 6"/>
    <property type="match status" value="1"/>
</dbReference>
<gene>
    <name evidence="22" type="ORF">JTE90_016598</name>
</gene>
<dbReference type="Gene3D" id="3.40.50.300">
    <property type="entry name" value="P-loop containing nucleotide triphosphate hydrolases"/>
    <property type="match status" value="5"/>
</dbReference>
<dbReference type="InterPro" id="IPR043157">
    <property type="entry name" value="Dynein_AAA1S"/>
</dbReference>
<keyword evidence="7" id="KW-0547">Nucleotide-binding</keyword>
<evidence type="ECO:0000256" key="18">
    <source>
        <dbReference type="ARBA" id="ARBA00078543"/>
    </source>
</evidence>
<keyword evidence="9" id="KW-0282">Flagellum</keyword>
<evidence type="ECO:0000256" key="14">
    <source>
        <dbReference type="ARBA" id="ARBA00023212"/>
    </source>
</evidence>
<dbReference type="FunFam" id="1.20.58.1120:FF:000005">
    <property type="entry name" value="Dynein, axonemal, heavy chain 12"/>
    <property type="match status" value="1"/>
</dbReference>
<evidence type="ECO:0000256" key="16">
    <source>
        <dbReference type="ARBA" id="ARBA00062885"/>
    </source>
</evidence>
<dbReference type="Gene3D" id="3.20.180.20">
    <property type="entry name" value="Dynein heavy chain, N-terminal domain 2"/>
    <property type="match status" value="1"/>
</dbReference>
<dbReference type="FunFam" id="3.40.50.300:FF:000044">
    <property type="entry name" value="Dynein heavy chain 5, axonemal"/>
    <property type="match status" value="1"/>
</dbReference>
<dbReference type="Proteomes" id="UP000827092">
    <property type="component" value="Unassembled WGS sequence"/>
</dbReference>
<evidence type="ECO:0000256" key="3">
    <source>
        <dbReference type="ARBA" id="ARBA00008887"/>
    </source>
</evidence>
<dbReference type="GO" id="GO:0005509">
    <property type="term" value="F:calcium ion binding"/>
    <property type="evidence" value="ECO:0007669"/>
    <property type="project" value="InterPro"/>
</dbReference>
<comment type="subunit">
    <text evidence="16">The dynein complex consists of at least two heavy chains and a number of intermediate and light chains.</text>
</comment>
<dbReference type="Pfam" id="PF17857">
    <property type="entry name" value="AAA_lid_1"/>
    <property type="match status" value="1"/>
</dbReference>
<evidence type="ECO:0000256" key="8">
    <source>
        <dbReference type="ARBA" id="ARBA00022840"/>
    </source>
</evidence>
<dbReference type="FunFam" id="1.20.1270.280:FF:000001">
    <property type="entry name" value="dynein heavy chain 7, axonemal"/>
    <property type="match status" value="1"/>
</dbReference>
<keyword evidence="6" id="KW-0677">Repeat</keyword>
<dbReference type="GO" id="GO:0008569">
    <property type="term" value="F:minus-end-directed microtubule motor activity"/>
    <property type="evidence" value="ECO:0007669"/>
    <property type="project" value="InterPro"/>
</dbReference>
<keyword evidence="4" id="KW-0963">Cytoplasm</keyword>
<dbReference type="Pfam" id="PF12780">
    <property type="entry name" value="AAA_8"/>
    <property type="match status" value="1"/>
</dbReference>
<evidence type="ECO:0000313" key="23">
    <source>
        <dbReference type="Proteomes" id="UP000827092"/>
    </source>
</evidence>
<dbReference type="FunFam" id="3.40.50.300:FF:001328">
    <property type="entry name" value="Dynein heavy chain 6, axonemal"/>
    <property type="match status" value="1"/>
</dbReference>
<dbReference type="FunFam" id="1.10.8.710:FF:000004">
    <property type="entry name" value="Dynein axonemal heavy chain 6"/>
    <property type="match status" value="1"/>
</dbReference>
<evidence type="ECO:0000256" key="6">
    <source>
        <dbReference type="ARBA" id="ARBA00022737"/>
    </source>
</evidence>
<dbReference type="PANTHER" id="PTHR22878">
    <property type="entry name" value="DYNEIN HEAVY CHAIN 6, AXONEMAL-LIKE-RELATED"/>
    <property type="match status" value="1"/>
</dbReference>
<dbReference type="InterPro" id="IPR027417">
    <property type="entry name" value="P-loop_NTPase"/>
</dbReference>
<keyword evidence="15" id="KW-0966">Cell projection</keyword>
<dbReference type="GO" id="GO:0005858">
    <property type="term" value="C:axonemal dynein complex"/>
    <property type="evidence" value="ECO:0007669"/>
    <property type="project" value="UniProtKB-ARBA"/>
</dbReference>
<dbReference type="InterPro" id="IPR042222">
    <property type="entry name" value="Dynein_2_N"/>
</dbReference>
<dbReference type="InterPro" id="IPR018247">
    <property type="entry name" value="EF_Hand_1_Ca_BS"/>
</dbReference>
<keyword evidence="13" id="KW-0505">Motor protein</keyword>
<dbReference type="Gene3D" id="1.10.472.130">
    <property type="match status" value="1"/>
</dbReference>
<organism evidence="22 23">
    <name type="scientific">Oedothorax gibbosus</name>
    <dbReference type="NCBI Taxonomy" id="931172"/>
    <lineage>
        <taxon>Eukaryota</taxon>
        <taxon>Metazoa</taxon>
        <taxon>Ecdysozoa</taxon>
        <taxon>Arthropoda</taxon>
        <taxon>Chelicerata</taxon>
        <taxon>Arachnida</taxon>
        <taxon>Araneae</taxon>
        <taxon>Araneomorphae</taxon>
        <taxon>Entelegynae</taxon>
        <taxon>Araneoidea</taxon>
        <taxon>Linyphiidae</taxon>
        <taxon>Erigoninae</taxon>
        <taxon>Oedothorax</taxon>
    </lineage>
</organism>
<dbReference type="InterPro" id="IPR035706">
    <property type="entry name" value="AAA_9"/>
</dbReference>
<dbReference type="FunFam" id="1.10.8.720:FF:000001">
    <property type="entry name" value="dynein heavy chain 7, axonemal"/>
    <property type="match status" value="1"/>
</dbReference>
<dbReference type="InterPro" id="IPR013602">
    <property type="entry name" value="Dynein_heavy_linker"/>
</dbReference>
<reference evidence="22 23" key="1">
    <citation type="journal article" date="2022" name="Nat. Ecol. Evol.">
        <title>A masculinizing supergene underlies an exaggerated male reproductive morph in a spider.</title>
        <authorList>
            <person name="Hendrickx F."/>
            <person name="De Corte Z."/>
            <person name="Sonet G."/>
            <person name="Van Belleghem S.M."/>
            <person name="Kostlbacher S."/>
            <person name="Vangestel C."/>
        </authorList>
    </citation>
    <scope>NUCLEOTIDE SEQUENCE [LARGE SCALE GENOMIC DNA]</scope>
    <source>
        <strain evidence="22">W744_W776</strain>
    </source>
</reference>
<dbReference type="FunFam" id="3.40.50.300:FF:002141">
    <property type="entry name" value="Dynein heavy chain"/>
    <property type="match status" value="1"/>
</dbReference>
<dbReference type="InterPro" id="IPR004273">
    <property type="entry name" value="Dynein_heavy_D6_P-loop"/>
</dbReference>
<dbReference type="PANTHER" id="PTHR22878:SF66">
    <property type="entry name" value="DYNEIN AXONEMAL HEAVY CHAIN 7"/>
    <property type="match status" value="1"/>
</dbReference>
<evidence type="ECO:0000256" key="9">
    <source>
        <dbReference type="ARBA" id="ARBA00022846"/>
    </source>
</evidence>
<dbReference type="Pfam" id="PF18199">
    <property type="entry name" value="Dynein_C"/>
    <property type="match status" value="1"/>
</dbReference>
<dbReference type="FunFam" id="3.40.50.300:FF:000362">
    <property type="entry name" value="Dynein, axonemal, heavy chain 6"/>
    <property type="match status" value="1"/>
</dbReference>
<comment type="caution">
    <text evidence="22">The sequence shown here is derived from an EMBL/GenBank/DDBJ whole genome shotgun (WGS) entry which is preliminary data.</text>
</comment>
<dbReference type="Pfam" id="PF12781">
    <property type="entry name" value="AAA_9"/>
    <property type="match status" value="1"/>
</dbReference>
<dbReference type="InterPro" id="IPR041228">
    <property type="entry name" value="Dynein_C"/>
</dbReference>
<keyword evidence="5" id="KW-0493">Microtubule</keyword>
<dbReference type="Pfam" id="PF12775">
    <property type="entry name" value="AAA_7"/>
    <property type="match status" value="1"/>
</dbReference>
<name>A0AAV6UC45_9ARAC</name>
<dbReference type="InterPro" id="IPR041466">
    <property type="entry name" value="Dynein_AAA5_ext"/>
</dbReference>
<dbReference type="InterPro" id="IPR042219">
    <property type="entry name" value="AAA_lid_11_sf"/>
</dbReference>
<dbReference type="Gene3D" id="1.20.140.100">
    <property type="entry name" value="Dynein heavy chain, N-terminal domain 2"/>
    <property type="match status" value="1"/>
</dbReference>
<dbReference type="InterPro" id="IPR003593">
    <property type="entry name" value="AAA+_ATPase"/>
</dbReference>
<evidence type="ECO:0000256" key="12">
    <source>
        <dbReference type="ARBA" id="ARBA00023069"/>
    </source>
</evidence>
<dbReference type="FunFam" id="1.10.287.2620:FF:000002">
    <property type="entry name" value="Dynein heavy chain 2, axonemal"/>
    <property type="match status" value="1"/>
</dbReference>
<dbReference type="Pfam" id="PF12777">
    <property type="entry name" value="MT"/>
    <property type="match status" value="1"/>
</dbReference>
<dbReference type="InterPro" id="IPR035699">
    <property type="entry name" value="AAA_6"/>
</dbReference>
<keyword evidence="10" id="KW-0243">Dynein</keyword>
<dbReference type="Gene3D" id="1.20.1270.280">
    <property type="match status" value="1"/>
</dbReference>
<feature type="domain" description="EF-hand" evidence="21">
    <location>
        <begin position="2185"/>
        <end position="2220"/>
    </location>
</feature>
<dbReference type="InterPro" id="IPR026983">
    <property type="entry name" value="DHC"/>
</dbReference>